<comment type="similarity">
    <text evidence="1">Belongs to the membrane fusion protein (MFP) (TC 8.A.1) family.</text>
</comment>
<dbReference type="GO" id="GO:0060003">
    <property type="term" value="P:copper ion export"/>
    <property type="evidence" value="ECO:0007669"/>
    <property type="project" value="TreeGrafter"/>
</dbReference>
<dbReference type="GO" id="GO:0022857">
    <property type="term" value="F:transmembrane transporter activity"/>
    <property type="evidence" value="ECO:0007669"/>
    <property type="project" value="InterPro"/>
</dbReference>
<reference evidence="4 5" key="2">
    <citation type="submission" date="2018-07" db="EMBL/GenBank/DDBJ databases">
        <title>Pontibacter sp. 2b14 genomic sequence and assembly.</title>
        <authorList>
            <person name="Du Z.-J."/>
        </authorList>
    </citation>
    <scope>NUCLEOTIDE SEQUENCE [LARGE SCALE GENOMIC DNA]</scope>
    <source>
        <strain evidence="4 5">2b14</strain>
    </source>
</reference>
<dbReference type="GO" id="GO:0030313">
    <property type="term" value="C:cell envelope"/>
    <property type="evidence" value="ECO:0007669"/>
    <property type="project" value="TreeGrafter"/>
</dbReference>
<proteinExistence type="inferred from homology"/>
<dbReference type="Gene3D" id="2.40.50.100">
    <property type="match status" value="1"/>
</dbReference>
<sequence length="381" mass="41970">MNNYKIILLAGATFLFSCSEPAMQEADETTAAAPANPELVTLSAQQLQNTGVELGGAQELMMGTTLRLSGEIDVPPAGMVHISVPYGGFVKHTNLLPGSKVRKGQVLAVLEHPDYIQLQQDYLDTKAKLGYAQLEYNRQKELTDEKVSALKNFQQVQSEMQMLRNSQAALRQKLLMININPDRLSSSNISRSIRILSPINGFVQSVNASIGKMVTASDVLFELMNTEDLHLELNAYERDVNLLSPGQKVTYRLANDTRDRAAEITLVGKSVEGAKIIPVHVHLNQKDASLMPGMFVNATVETTQRNVTALPASALVQFEGKTYFYVKTEDGSFRRVSVETGMKNEELVEVKLPDAYRSSKGIVLKGAHNLLAMQANSEEEE</sequence>
<dbReference type="PANTHER" id="PTHR30097">
    <property type="entry name" value="CATION EFFLUX SYSTEM PROTEIN CUSB"/>
    <property type="match status" value="1"/>
</dbReference>
<accession>A0A364RF05</accession>
<dbReference type="Gene3D" id="1.10.287.470">
    <property type="entry name" value="Helix hairpin bin"/>
    <property type="match status" value="1"/>
</dbReference>
<dbReference type="EMBL" id="QMDV01000002">
    <property type="protein sequence ID" value="RAU82835.1"/>
    <property type="molecule type" value="Genomic_DNA"/>
</dbReference>
<dbReference type="OrthoDB" id="9814657at2"/>
<feature type="domain" description="CzcB-like barrel-sandwich hybrid" evidence="3">
    <location>
        <begin position="79"/>
        <end position="223"/>
    </location>
</feature>
<dbReference type="InterPro" id="IPR051909">
    <property type="entry name" value="MFP_Cation_Efflux"/>
</dbReference>
<dbReference type="GO" id="GO:0015679">
    <property type="term" value="P:plasma membrane copper ion transport"/>
    <property type="evidence" value="ECO:0007669"/>
    <property type="project" value="TreeGrafter"/>
</dbReference>
<evidence type="ECO:0000259" key="3">
    <source>
        <dbReference type="Pfam" id="PF25973"/>
    </source>
</evidence>
<organism evidence="4 5">
    <name type="scientific">Pontibacter arcticus</name>
    <dbReference type="NCBI Taxonomy" id="2080288"/>
    <lineage>
        <taxon>Bacteria</taxon>
        <taxon>Pseudomonadati</taxon>
        <taxon>Bacteroidota</taxon>
        <taxon>Cytophagia</taxon>
        <taxon>Cytophagales</taxon>
        <taxon>Hymenobacteraceae</taxon>
        <taxon>Pontibacter</taxon>
    </lineage>
</organism>
<comment type="caution">
    <text evidence="4">The sequence shown here is derived from an EMBL/GenBank/DDBJ whole genome shotgun (WGS) entry which is preliminary data.</text>
</comment>
<dbReference type="Gene3D" id="2.40.420.20">
    <property type="match status" value="1"/>
</dbReference>
<dbReference type="InterPro" id="IPR006143">
    <property type="entry name" value="RND_pump_MFP"/>
</dbReference>
<dbReference type="SUPFAM" id="SSF111369">
    <property type="entry name" value="HlyD-like secretion proteins"/>
    <property type="match status" value="1"/>
</dbReference>
<evidence type="ECO:0000313" key="4">
    <source>
        <dbReference type="EMBL" id="RAU82835.1"/>
    </source>
</evidence>
<reference evidence="4 5" key="1">
    <citation type="submission" date="2018-06" db="EMBL/GenBank/DDBJ databases">
        <authorList>
            <person name="Liu Z.-W."/>
        </authorList>
    </citation>
    <scope>NUCLEOTIDE SEQUENCE [LARGE SCALE GENOMIC DNA]</scope>
    <source>
        <strain evidence="4 5">2b14</strain>
    </source>
</reference>
<dbReference type="PANTHER" id="PTHR30097:SF4">
    <property type="entry name" value="SLR6042 PROTEIN"/>
    <property type="match status" value="1"/>
</dbReference>
<dbReference type="InterPro" id="IPR058647">
    <property type="entry name" value="BSH_CzcB-like"/>
</dbReference>
<keyword evidence="5" id="KW-1185">Reference proteome</keyword>
<dbReference type="NCBIfam" id="TIGR01730">
    <property type="entry name" value="RND_mfp"/>
    <property type="match status" value="1"/>
</dbReference>
<dbReference type="Proteomes" id="UP000251692">
    <property type="component" value="Unassembled WGS sequence"/>
</dbReference>
<dbReference type="Pfam" id="PF25973">
    <property type="entry name" value="BSH_CzcB"/>
    <property type="match status" value="1"/>
</dbReference>
<dbReference type="PROSITE" id="PS51257">
    <property type="entry name" value="PROKAR_LIPOPROTEIN"/>
    <property type="match status" value="1"/>
</dbReference>
<gene>
    <name evidence="4" type="ORF">DP923_06170</name>
</gene>
<keyword evidence="2" id="KW-0813">Transport</keyword>
<evidence type="ECO:0000256" key="1">
    <source>
        <dbReference type="ARBA" id="ARBA00009477"/>
    </source>
</evidence>
<dbReference type="AlphaFoldDB" id="A0A364RF05"/>
<evidence type="ECO:0000313" key="5">
    <source>
        <dbReference type="Proteomes" id="UP000251692"/>
    </source>
</evidence>
<name>A0A364RF05_9BACT</name>
<dbReference type="GO" id="GO:0016020">
    <property type="term" value="C:membrane"/>
    <property type="evidence" value="ECO:0007669"/>
    <property type="project" value="InterPro"/>
</dbReference>
<evidence type="ECO:0000256" key="2">
    <source>
        <dbReference type="ARBA" id="ARBA00022448"/>
    </source>
</evidence>
<protein>
    <submittedName>
        <fullName evidence="4">Efflux transporter periplasmic adaptor subunit</fullName>
    </submittedName>
</protein>
<dbReference type="RefSeq" id="WP_112304984.1">
    <property type="nucleotide sequence ID" value="NZ_QMDV01000002.1"/>
</dbReference>